<feature type="compositionally biased region" description="Basic and acidic residues" evidence="1">
    <location>
        <begin position="74"/>
        <end position="83"/>
    </location>
</feature>
<dbReference type="Proteomes" id="UP000555564">
    <property type="component" value="Unassembled WGS sequence"/>
</dbReference>
<gene>
    <name evidence="2" type="ORF">BJ992_005929</name>
</gene>
<evidence type="ECO:0000313" key="2">
    <source>
        <dbReference type="EMBL" id="MBB6476498.1"/>
    </source>
</evidence>
<evidence type="ECO:0008006" key="4">
    <source>
        <dbReference type="Google" id="ProtNLM"/>
    </source>
</evidence>
<protein>
    <recommendedName>
        <fullName evidence="4">Transposase</fullName>
    </recommendedName>
</protein>
<feature type="region of interest" description="Disordered" evidence="1">
    <location>
        <begin position="57"/>
        <end position="95"/>
    </location>
</feature>
<comment type="caution">
    <text evidence="2">The sequence shown here is derived from an EMBL/GenBank/DDBJ whole genome shotgun (WGS) entry which is preliminary data.</text>
</comment>
<accession>A0A7X0IK98</accession>
<name>A0A7X0IK98_9ACTN</name>
<organism evidence="2 3">
    <name type="scientific">Sphaerisporangium rubeum</name>
    <dbReference type="NCBI Taxonomy" id="321317"/>
    <lineage>
        <taxon>Bacteria</taxon>
        <taxon>Bacillati</taxon>
        <taxon>Actinomycetota</taxon>
        <taxon>Actinomycetes</taxon>
        <taxon>Streptosporangiales</taxon>
        <taxon>Streptosporangiaceae</taxon>
        <taxon>Sphaerisporangium</taxon>
    </lineage>
</organism>
<dbReference type="RefSeq" id="WP_184986578.1">
    <property type="nucleotide sequence ID" value="NZ_JACHIU010000001.1"/>
</dbReference>
<evidence type="ECO:0000256" key="1">
    <source>
        <dbReference type="SAM" id="MobiDB-lite"/>
    </source>
</evidence>
<keyword evidence="3" id="KW-1185">Reference proteome</keyword>
<sequence length="115" mass="12826">MPGQTIYVWLRQERIDAGLEPDLSSADHVELVAARRRIAQLEVELAVTRRAMELVKEAPAATSHTSTHRRHRPYAPDHSRDQSSRMIGPPKADACSRLNEGSAIQQIGLLPPALW</sequence>
<proteinExistence type="predicted"/>
<dbReference type="AlphaFoldDB" id="A0A7X0IK98"/>
<reference evidence="2 3" key="1">
    <citation type="submission" date="2020-08" db="EMBL/GenBank/DDBJ databases">
        <title>Sequencing the genomes of 1000 actinobacteria strains.</title>
        <authorList>
            <person name="Klenk H.-P."/>
        </authorList>
    </citation>
    <scope>NUCLEOTIDE SEQUENCE [LARGE SCALE GENOMIC DNA]</scope>
    <source>
        <strain evidence="2 3">DSM 44936</strain>
    </source>
</reference>
<evidence type="ECO:0000313" key="3">
    <source>
        <dbReference type="Proteomes" id="UP000555564"/>
    </source>
</evidence>
<dbReference type="EMBL" id="JACHIU010000001">
    <property type="protein sequence ID" value="MBB6476498.1"/>
    <property type="molecule type" value="Genomic_DNA"/>
</dbReference>